<dbReference type="GO" id="GO:0000131">
    <property type="term" value="C:incipient cellular bud site"/>
    <property type="evidence" value="ECO:0007669"/>
    <property type="project" value="EnsemblFungi"/>
</dbReference>
<keyword evidence="3" id="KW-1185">Reference proteome</keyword>
<dbReference type="STRING" id="1382522.W6MHS3"/>
<dbReference type="RefSeq" id="XP_022457895.1">
    <property type="nucleotide sequence ID" value="XM_022604078.1"/>
</dbReference>
<dbReference type="GO" id="GO:0005634">
    <property type="term" value="C:nucleus"/>
    <property type="evidence" value="ECO:0007669"/>
    <property type="project" value="EnsemblFungi"/>
</dbReference>
<reference evidence="2" key="2">
    <citation type="submission" date="2014-02" db="EMBL/GenBank/DDBJ databases">
        <title>Complete DNA sequence of /Kuraishia capsulata/ illustrates novel genomic features among budding yeasts (/Saccharomycotina/).</title>
        <authorList>
            <person name="Morales L."/>
            <person name="Noel B."/>
            <person name="Porcel B."/>
            <person name="Marcet-Houben M."/>
            <person name="Hullo M-F."/>
            <person name="Sacerdot C."/>
            <person name="Tekaia F."/>
            <person name="Leh-Louis V."/>
            <person name="Despons L."/>
            <person name="Khanna V."/>
            <person name="Aury J-M."/>
            <person name="Barbe V."/>
            <person name="Couloux A."/>
            <person name="Labadie K."/>
            <person name="Pelletier E."/>
            <person name="Souciet J-L."/>
            <person name="Boekhout T."/>
            <person name="Gabaldon T."/>
            <person name="Wincker P."/>
            <person name="Dujon B."/>
        </authorList>
    </citation>
    <scope>NUCLEOTIDE SEQUENCE</scope>
    <source>
        <strain evidence="2">CBS 1993</strain>
    </source>
</reference>
<evidence type="ECO:0000256" key="1">
    <source>
        <dbReference type="ARBA" id="ARBA00011012"/>
    </source>
</evidence>
<name>W6MHS3_9ASCO</name>
<dbReference type="GO" id="GO:0000920">
    <property type="term" value="P:septum digestion after cytokinesis"/>
    <property type="evidence" value="ECO:0007669"/>
    <property type="project" value="EnsemblFungi"/>
</dbReference>
<dbReference type="Gene3D" id="1.25.10.10">
    <property type="entry name" value="Leucine-rich Repeat Variant"/>
    <property type="match status" value="1"/>
</dbReference>
<comment type="similarity">
    <text evidence="1">Belongs to the Mo25 family.</text>
</comment>
<sequence length="355" mass="41141">MAFLFKRNPKTPSELVRMMNEQVTKLDTAQDKKKVQDEVSRYLLQIREILLGDDEGDIHPDQIAQLAQEVYSTDCLYLLVYHLSRLEFDSRKHVVTLFSILLRREVGNRSPTVDHLLARPRTLTCLFSGPETPETAPITGSILRECIKYDSIARFCLKDPIIWDYFGYCQTGTFENATDAFDTLRDLLTVHKKCADEFFRENLERFTQEFNSLMSSKNYVTKRQSIKLLSQLLLQKENQFFMTSYVNSPHNLKLVMILLGDKSKNIQYESFHAFKVFVANPKKTKPVSDILIKNRDKLLVFLKEFDSGKKEDRSYVNEKEFVIGKIEELPRLLSSSTDLTNYEDAEGNNASINKT</sequence>
<dbReference type="GO" id="GO:0035556">
    <property type="term" value="P:intracellular signal transduction"/>
    <property type="evidence" value="ECO:0007669"/>
    <property type="project" value="TreeGrafter"/>
</dbReference>
<dbReference type="GO" id="GO:0071574">
    <property type="term" value="P:protein localization to medial cortex"/>
    <property type="evidence" value="ECO:0007669"/>
    <property type="project" value="EnsemblFungi"/>
</dbReference>
<reference evidence="2" key="1">
    <citation type="submission" date="2013-12" db="EMBL/GenBank/DDBJ databases">
        <authorList>
            <person name="Genoscope - CEA"/>
        </authorList>
    </citation>
    <scope>NUCLEOTIDE SEQUENCE</scope>
    <source>
        <strain evidence="2">CBS 1993</strain>
    </source>
</reference>
<dbReference type="GO" id="GO:0071958">
    <property type="term" value="C:new mitotic spindle pole body"/>
    <property type="evidence" value="ECO:0007669"/>
    <property type="project" value="EnsemblFungi"/>
</dbReference>
<dbReference type="GO" id="GO:0007118">
    <property type="term" value="P:budding cell apical bud growth"/>
    <property type="evidence" value="ECO:0007669"/>
    <property type="project" value="EnsemblFungi"/>
</dbReference>
<evidence type="ECO:0000313" key="2">
    <source>
        <dbReference type="EMBL" id="CDK25884.1"/>
    </source>
</evidence>
<dbReference type="HOGENOM" id="CLU_035755_0_0_1"/>
<dbReference type="GO" id="GO:0043332">
    <property type="term" value="C:mating projection tip"/>
    <property type="evidence" value="ECO:0007669"/>
    <property type="project" value="EnsemblFungi"/>
</dbReference>
<gene>
    <name evidence="2" type="ORF">KUCA_T00001855001</name>
</gene>
<dbReference type="GO" id="GO:0070507">
    <property type="term" value="P:regulation of microtubule cytoskeleton organization"/>
    <property type="evidence" value="ECO:0007669"/>
    <property type="project" value="EnsemblFungi"/>
</dbReference>
<dbReference type="GO" id="GO:0006355">
    <property type="term" value="P:regulation of DNA-templated transcription"/>
    <property type="evidence" value="ECO:0007669"/>
    <property type="project" value="EnsemblFungi"/>
</dbReference>
<dbReference type="PANTHER" id="PTHR10182">
    <property type="entry name" value="CALCIUM-BINDING PROTEIN 39-RELATED"/>
    <property type="match status" value="1"/>
</dbReference>
<protein>
    <recommendedName>
        <fullName evidence="4">Mo25-like protein</fullName>
    </recommendedName>
</protein>
<dbReference type="GO" id="GO:0005737">
    <property type="term" value="C:cytoplasm"/>
    <property type="evidence" value="ECO:0007669"/>
    <property type="project" value="EnsemblFungi"/>
</dbReference>
<dbReference type="GO" id="GO:0043539">
    <property type="term" value="F:protein serine/threonine kinase activator activity"/>
    <property type="evidence" value="ECO:0007669"/>
    <property type="project" value="TreeGrafter"/>
</dbReference>
<dbReference type="GO" id="GO:2000100">
    <property type="term" value="P:regulation of establishment or maintenance of bipolar cell polarity regulating cell shape"/>
    <property type="evidence" value="ECO:0007669"/>
    <property type="project" value="EnsemblFungi"/>
</dbReference>
<dbReference type="EMBL" id="HG793126">
    <property type="protein sequence ID" value="CDK25884.1"/>
    <property type="molecule type" value="Genomic_DNA"/>
</dbReference>
<dbReference type="GO" id="GO:0035839">
    <property type="term" value="C:non-growing cell tip"/>
    <property type="evidence" value="ECO:0007669"/>
    <property type="project" value="EnsemblFungi"/>
</dbReference>
<dbReference type="SUPFAM" id="SSF48371">
    <property type="entry name" value="ARM repeat"/>
    <property type="match status" value="1"/>
</dbReference>
<dbReference type="GO" id="GO:0032153">
    <property type="term" value="C:cell division site"/>
    <property type="evidence" value="ECO:0007669"/>
    <property type="project" value="EnsemblFungi"/>
</dbReference>
<dbReference type="OrthoDB" id="609103at2759"/>
<dbReference type="AlphaFoldDB" id="W6MHS3"/>
<accession>W6MHS3</accession>
<organism evidence="2 3">
    <name type="scientific">Kuraishia capsulata CBS 1993</name>
    <dbReference type="NCBI Taxonomy" id="1382522"/>
    <lineage>
        <taxon>Eukaryota</taxon>
        <taxon>Fungi</taxon>
        <taxon>Dikarya</taxon>
        <taxon>Ascomycota</taxon>
        <taxon>Saccharomycotina</taxon>
        <taxon>Pichiomycetes</taxon>
        <taxon>Pichiales</taxon>
        <taxon>Pichiaceae</taxon>
        <taxon>Kuraishia</taxon>
    </lineage>
</organism>
<dbReference type="GO" id="GO:0005933">
    <property type="term" value="C:cellular bud"/>
    <property type="evidence" value="ECO:0007669"/>
    <property type="project" value="EnsemblFungi"/>
</dbReference>
<dbReference type="InterPro" id="IPR011989">
    <property type="entry name" value="ARM-like"/>
</dbReference>
<dbReference type="Pfam" id="PF08569">
    <property type="entry name" value="Mo25"/>
    <property type="match status" value="1"/>
</dbReference>
<evidence type="ECO:0008006" key="4">
    <source>
        <dbReference type="Google" id="ProtNLM"/>
    </source>
</evidence>
<proteinExistence type="inferred from homology"/>
<evidence type="ECO:0000313" key="3">
    <source>
        <dbReference type="Proteomes" id="UP000019384"/>
    </source>
</evidence>
<dbReference type="InterPro" id="IPR013878">
    <property type="entry name" value="Mo25"/>
</dbReference>
<dbReference type="Proteomes" id="UP000019384">
    <property type="component" value="Unassembled WGS sequence"/>
</dbReference>
<dbReference type="PANTHER" id="PTHR10182:SF3">
    <property type="entry name" value="PROTEIN MO25"/>
    <property type="match status" value="1"/>
</dbReference>
<dbReference type="InterPro" id="IPR016024">
    <property type="entry name" value="ARM-type_fold"/>
</dbReference>
<dbReference type="GeneID" id="34519283"/>